<evidence type="ECO:0000313" key="2">
    <source>
        <dbReference type="EMBL" id="TWU55291.1"/>
    </source>
</evidence>
<dbReference type="AlphaFoldDB" id="A0A5C6F731"/>
<proteinExistence type="predicted"/>
<comment type="caution">
    <text evidence="2">The sequence shown here is derived from an EMBL/GenBank/DDBJ whole genome shotgun (WGS) entry which is preliminary data.</text>
</comment>
<name>A0A5C6F731_9BACT</name>
<dbReference type="Proteomes" id="UP000317977">
    <property type="component" value="Unassembled WGS sequence"/>
</dbReference>
<evidence type="ECO:0000313" key="3">
    <source>
        <dbReference type="Proteomes" id="UP000317977"/>
    </source>
</evidence>
<evidence type="ECO:0008006" key="4">
    <source>
        <dbReference type="Google" id="ProtNLM"/>
    </source>
</evidence>
<dbReference type="RefSeq" id="WP_246151475.1">
    <property type="nucleotide sequence ID" value="NZ_SJPX01000002.1"/>
</dbReference>
<evidence type="ECO:0000256" key="1">
    <source>
        <dbReference type="SAM" id="MobiDB-lite"/>
    </source>
</evidence>
<feature type="compositionally biased region" description="Low complexity" evidence="1">
    <location>
        <begin position="17"/>
        <end position="27"/>
    </location>
</feature>
<keyword evidence="3" id="KW-1185">Reference proteome</keyword>
<sequence length="300" mass="34704">MSRYEKIKRVFSRVGQPAASYAAPPSATDSIRSNSKKREPIKPRDPALLSKLAGEVALRTFPRQEIDRMQREIYDQTLQLSRDINRPNFTRISRDDVMRMIRMYDDRFFDGKVLPIAMAEGLTFGVSSRMTSVAGKMVTHYPSGKRTGPRKFELILSSTLLFQTFEDVNRPVEVTGRQCRDRLEAMQRVTEHEFTHLIEMLIWNDGNCSESRFQSIANRYFAHTDYRHQLITQRERAAIKFDIRVGDKVKFKADGKVVMGRVNRITRRATVLVADPKGEPFSDGKRYTKFYVPLERLAKA</sequence>
<reference evidence="2 3" key="1">
    <citation type="submission" date="2019-02" db="EMBL/GenBank/DDBJ databases">
        <title>Deep-cultivation of Planctomycetes and their phenomic and genomic characterization uncovers novel biology.</title>
        <authorList>
            <person name="Wiegand S."/>
            <person name="Jogler M."/>
            <person name="Boedeker C."/>
            <person name="Pinto D."/>
            <person name="Vollmers J."/>
            <person name="Rivas-Marin E."/>
            <person name="Kohn T."/>
            <person name="Peeters S.H."/>
            <person name="Heuer A."/>
            <person name="Rast P."/>
            <person name="Oberbeckmann S."/>
            <person name="Bunk B."/>
            <person name="Jeske O."/>
            <person name="Meyerdierks A."/>
            <person name="Storesund J.E."/>
            <person name="Kallscheuer N."/>
            <person name="Luecker S."/>
            <person name="Lage O.M."/>
            <person name="Pohl T."/>
            <person name="Merkel B.J."/>
            <person name="Hornburger P."/>
            <person name="Mueller R.-W."/>
            <person name="Bruemmer F."/>
            <person name="Labrenz M."/>
            <person name="Spormann A.M."/>
            <person name="Op Den Camp H."/>
            <person name="Overmann J."/>
            <person name="Amann R."/>
            <person name="Jetten M.S.M."/>
            <person name="Mascher T."/>
            <person name="Medema M.H."/>
            <person name="Devos D.P."/>
            <person name="Kaster A.-K."/>
            <person name="Ovreas L."/>
            <person name="Rohde M."/>
            <person name="Galperin M.Y."/>
            <person name="Jogler C."/>
        </authorList>
    </citation>
    <scope>NUCLEOTIDE SEQUENCE [LARGE SCALE GENOMIC DNA]</scope>
    <source>
        <strain evidence="2 3">Poly59</strain>
    </source>
</reference>
<gene>
    <name evidence="2" type="ORF">Poly59_15880</name>
</gene>
<protein>
    <recommendedName>
        <fullName evidence="4">SprT-like family protein</fullName>
    </recommendedName>
</protein>
<accession>A0A5C6F731</accession>
<dbReference type="EMBL" id="SJPX01000002">
    <property type="protein sequence ID" value="TWU55291.1"/>
    <property type="molecule type" value="Genomic_DNA"/>
</dbReference>
<feature type="region of interest" description="Disordered" evidence="1">
    <location>
        <begin position="15"/>
        <end position="44"/>
    </location>
</feature>
<organism evidence="2 3">
    <name type="scientific">Rubripirellula reticaptiva</name>
    <dbReference type="NCBI Taxonomy" id="2528013"/>
    <lineage>
        <taxon>Bacteria</taxon>
        <taxon>Pseudomonadati</taxon>
        <taxon>Planctomycetota</taxon>
        <taxon>Planctomycetia</taxon>
        <taxon>Pirellulales</taxon>
        <taxon>Pirellulaceae</taxon>
        <taxon>Rubripirellula</taxon>
    </lineage>
</organism>